<feature type="transmembrane region" description="Helical" evidence="1">
    <location>
        <begin position="7"/>
        <end position="28"/>
    </location>
</feature>
<keyword evidence="1" id="KW-0812">Transmembrane</keyword>
<evidence type="ECO:0000313" key="3">
    <source>
        <dbReference type="EMBL" id="RCW38702.1"/>
    </source>
</evidence>
<keyword evidence="3" id="KW-0418">Kinase</keyword>
<evidence type="ECO:0000256" key="1">
    <source>
        <dbReference type="SAM" id="Phobius"/>
    </source>
</evidence>
<keyword evidence="4" id="KW-1185">Reference proteome</keyword>
<evidence type="ECO:0000313" key="4">
    <source>
        <dbReference type="Proteomes" id="UP000252733"/>
    </source>
</evidence>
<keyword evidence="1" id="KW-1133">Transmembrane helix</keyword>
<accession>A0A368VC54</accession>
<proteinExistence type="predicted"/>
<name>A0A368VC54_9BACT</name>
<dbReference type="GO" id="GO:0000155">
    <property type="term" value="F:phosphorelay sensor kinase activity"/>
    <property type="evidence" value="ECO:0007669"/>
    <property type="project" value="InterPro"/>
</dbReference>
<feature type="transmembrane region" description="Helical" evidence="1">
    <location>
        <begin position="121"/>
        <end position="141"/>
    </location>
</feature>
<evidence type="ECO:0000259" key="2">
    <source>
        <dbReference type="Pfam" id="PF06580"/>
    </source>
</evidence>
<dbReference type="InterPro" id="IPR050640">
    <property type="entry name" value="Bact_2-comp_sensor_kinase"/>
</dbReference>
<feature type="transmembrane region" description="Helical" evidence="1">
    <location>
        <begin position="48"/>
        <end position="66"/>
    </location>
</feature>
<feature type="domain" description="Signal transduction histidine kinase internal region" evidence="2">
    <location>
        <begin position="161"/>
        <end position="239"/>
    </location>
</feature>
<dbReference type="PANTHER" id="PTHR34220">
    <property type="entry name" value="SENSOR HISTIDINE KINASE YPDA"/>
    <property type="match status" value="1"/>
</dbReference>
<keyword evidence="3" id="KW-0808">Transferase</keyword>
<sequence length="343" mass="39807">MTRRPGLFFEILLYGSISVAIGVFFQWINCPYCMTQPDLILQNIGYSLMLGLGLFFNKFLYGLAIGPYTSWIDKPIRAVFISLGVTTLYSGLVIFVTNWLWFSAVQGMPFGVFLRDFPGIWVTEFVILYFISLWFYARTFFLDWKKEIKQQEMLKREALSAKYDVLKSQVNPHFLFNSLNVATSLIDKSPDRAKHFLSRLSGMYRDILELQDDDLVSLERELKLASRYLYLQEMRFGSSFHYNLPTDGLKSYKIVPLSVQLLMENAFKHNRFSAENPMKIDVLIKNGYLVVRNSRNELNSDADSLKLGLENLRGRYQYLTGQDIEVIHSRGVFEVHIPLININ</sequence>
<feature type="transmembrane region" description="Helical" evidence="1">
    <location>
        <begin position="78"/>
        <end position="101"/>
    </location>
</feature>
<protein>
    <submittedName>
        <fullName evidence="3">Histidine kinase</fullName>
    </submittedName>
</protein>
<keyword evidence="1" id="KW-0472">Membrane</keyword>
<dbReference type="RefSeq" id="WP_114436449.1">
    <property type="nucleotide sequence ID" value="NZ_QPIZ01000003.1"/>
</dbReference>
<dbReference type="EMBL" id="QPIZ01000003">
    <property type="protein sequence ID" value="RCW38702.1"/>
    <property type="molecule type" value="Genomic_DNA"/>
</dbReference>
<gene>
    <name evidence="3" type="ORF">DFO77_103173</name>
</gene>
<dbReference type="AlphaFoldDB" id="A0A368VC54"/>
<organism evidence="3 4">
    <name type="scientific">Marinilabilia salmonicolor</name>
    <dbReference type="NCBI Taxonomy" id="989"/>
    <lineage>
        <taxon>Bacteria</taxon>
        <taxon>Pseudomonadati</taxon>
        <taxon>Bacteroidota</taxon>
        <taxon>Bacteroidia</taxon>
        <taxon>Marinilabiliales</taxon>
        <taxon>Marinilabiliaceae</taxon>
        <taxon>Marinilabilia</taxon>
    </lineage>
</organism>
<comment type="caution">
    <text evidence="3">The sequence shown here is derived from an EMBL/GenBank/DDBJ whole genome shotgun (WGS) entry which is preliminary data.</text>
</comment>
<dbReference type="Proteomes" id="UP000252733">
    <property type="component" value="Unassembled WGS sequence"/>
</dbReference>
<dbReference type="InterPro" id="IPR010559">
    <property type="entry name" value="Sig_transdc_His_kin_internal"/>
</dbReference>
<dbReference type="Pfam" id="PF06580">
    <property type="entry name" value="His_kinase"/>
    <property type="match status" value="1"/>
</dbReference>
<reference evidence="3 4" key="1">
    <citation type="submission" date="2018-07" db="EMBL/GenBank/DDBJ databases">
        <title>Freshwater and sediment microbial communities from various areas in North America, analyzing microbe dynamics in response to fracking.</title>
        <authorList>
            <person name="Lamendella R."/>
        </authorList>
    </citation>
    <scope>NUCLEOTIDE SEQUENCE [LARGE SCALE GENOMIC DNA]</scope>
    <source>
        <strain evidence="3 4">160A</strain>
    </source>
</reference>
<dbReference type="GO" id="GO:0016020">
    <property type="term" value="C:membrane"/>
    <property type="evidence" value="ECO:0007669"/>
    <property type="project" value="InterPro"/>
</dbReference>
<dbReference type="PANTHER" id="PTHR34220:SF7">
    <property type="entry name" value="SENSOR HISTIDINE KINASE YPDA"/>
    <property type="match status" value="1"/>
</dbReference>